<evidence type="ECO:0000313" key="3">
    <source>
        <dbReference type="WBParaSite" id="Hba_02234"/>
    </source>
</evidence>
<evidence type="ECO:0000313" key="2">
    <source>
        <dbReference type="Proteomes" id="UP000095283"/>
    </source>
</evidence>
<organism evidence="2 3">
    <name type="scientific">Heterorhabditis bacteriophora</name>
    <name type="common">Entomopathogenic nematode worm</name>
    <dbReference type="NCBI Taxonomy" id="37862"/>
    <lineage>
        <taxon>Eukaryota</taxon>
        <taxon>Metazoa</taxon>
        <taxon>Ecdysozoa</taxon>
        <taxon>Nematoda</taxon>
        <taxon>Chromadorea</taxon>
        <taxon>Rhabditida</taxon>
        <taxon>Rhabditina</taxon>
        <taxon>Rhabditomorpha</taxon>
        <taxon>Strongyloidea</taxon>
        <taxon>Heterorhabditidae</taxon>
        <taxon>Heterorhabditis</taxon>
    </lineage>
</organism>
<keyword evidence="2" id="KW-1185">Reference proteome</keyword>
<feature type="transmembrane region" description="Helical" evidence="1">
    <location>
        <begin position="66"/>
        <end position="85"/>
    </location>
</feature>
<keyword evidence="1" id="KW-0812">Transmembrane</keyword>
<keyword evidence="1" id="KW-1133">Transmembrane helix</keyword>
<accession>A0A1I7WBZ6</accession>
<sequence>MHQLTHASDACATPMKPWLYKITSLCNTPFQTTYFINIDLLLYYLLHNFSNFATKLHVEYNNCTSIWYIFIIFLKQTATVCIIALKKLLLL</sequence>
<dbReference type="Proteomes" id="UP000095283">
    <property type="component" value="Unplaced"/>
</dbReference>
<keyword evidence="1" id="KW-0472">Membrane</keyword>
<reference evidence="3" key="1">
    <citation type="submission" date="2016-11" db="UniProtKB">
        <authorList>
            <consortium name="WormBaseParasite"/>
        </authorList>
    </citation>
    <scope>IDENTIFICATION</scope>
</reference>
<evidence type="ECO:0000256" key="1">
    <source>
        <dbReference type="SAM" id="Phobius"/>
    </source>
</evidence>
<dbReference type="WBParaSite" id="Hba_02234">
    <property type="protein sequence ID" value="Hba_02234"/>
    <property type="gene ID" value="Hba_02234"/>
</dbReference>
<dbReference type="AlphaFoldDB" id="A0A1I7WBZ6"/>
<proteinExistence type="predicted"/>
<protein>
    <submittedName>
        <fullName evidence="3">Ovule protein</fullName>
    </submittedName>
</protein>
<name>A0A1I7WBZ6_HETBA</name>
<feature type="transmembrane region" description="Helical" evidence="1">
    <location>
        <begin position="25"/>
        <end position="46"/>
    </location>
</feature>